<dbReference type="GO" id="GO:0008270">
    <property type="term" value="F:zinc ion binding"/>
    <property type="evidence" value="ECO:0007669"/>
    <property type="project" value="UniProtKB-KW"/>
</dbReference>
<dbReference type="KEGG" id="soe:110782986"/>
<feature type="compositionally biased region" description="Basic and acidic residues" evidence="4">
    <location>
        <begin position="35"/>
        <end position="45"/>
    </location>
</feature>
<dbReference type="OrthoDB" id="264354at2759"/>
<name>A0A9R0I519_SPIOL</name>
<feature type="compositionally biased region" description="Acidic residues" evidence="4">
    <location>
        <begin position="46"/>
        <end position="55"/>
    </location>
</feature>
<dbReference type="CDD" id="cd16495">
    <property type="entry name" value="RING_CH-C4HC3_MARCH"/>
    <property type="match status" value="1"/>
</dbReference>
<evidence type="ECO:0000256" key="2">
    <source>
        <dbReference type="ARBA" id="ARBA00022771"/>
    </source>
</evidence>
<evidence type="ECO:0000256" key="1">
    <source>
        <dbReference type="ARBA" id="ARBA00022723"/>
    </source>
</evidence>
<reference evidence="8" key="2">
    <citation type="submission" date="2025-08" db="UniProtKB">
        <authorList>
            <consortium name="RefSeq"/>
        </authorList>
    </citation>
    <scope>IDENTIFICATION</scope>
    <source>
        <tissue evidence="8">Leaf</tissue>
    </source>
</reference>
<dbReference type="InterPro" id="IPR011016">
    <property type="entry name" value="Znf_RING-CH"/>
</dbReference>
<dbReference type="GO" id="GO:0016020">
    <property type="term" value="C:membrane"/>
    <property type="evidence" value="ECO:0000318"/>
    <property type="project" value="GO_Central"/>
</dbReference>
<dbReference type="Pfam" id="PF12428">
    <property type="entry name" value="DUF3675"/>
    <property type="match status" value="1"/>
</dbReference>
<sequence>MGEHLVLYVDRLVNPTSAQEAEGAVAASSSSNSGLKEKLEDRVEGIEDEREGAGEDEPLIQLAECRICQEEDCVDSLEVPCRCCGSLKYAHRKCVQRWCNEKGDITCEICHQPYQPNYTAPPPPPHPEDAAIDIGGGWTISGTPLDLHDPRLLAIAEAERQFLEAEYDDYAATSASGAAFCRSAALILMALLLLRHAWSAPDADGEDDMSAFFSLFLLRAAGFLLPCYIMAWAISILQRRRQQQEAAALAATQVAFVLQSGQHRGLQFMIAPRSPSVVGQEAV</sequence>
<dbReference type="PANTHER" id="PTHR23012:SF175">
    <property type="entry name" value="RING_FYVE_PHD ZINC FINGER SUPERFAMILY PROTEIN"/>
    <property type="match status" value="1"/>
</dbReference>
<dbReference type="GeneID" id="110782986"/>
<feature type="compositionally biased region" description="Low complexity" evidence="4">
    <location>
        <begin position="18"/>
        <end position="34"/>
    </location>
</feature>
<evidence type="ECO:0000313" key="7">
    <source>
        <dbReference type="Proteomes" id="UP000813463"/>
    </source>
</evidence>
<gene>
    <name evidence="8" type="primary">LOC110782986</name>
</gene>
<evidence type="ECO:0000256" key="4">
    <source>
        <dbReference type="SAM" id="MobiDB-lite"/>
    </source>
</evidence>
<feature type="region of interest" description="Disordered" evidence="4">
    <location>
        <begin position="18"/>
        <end position="55"/>
    </location>
</feature>
<keyword evidence="2" id="KW-0863">Zinc-finger</keyword>
<dbReference type="SUPFAM" id="SSF57850">
    <property type="entry name" value="RING/U-box"/>
    <property type="match status" value="1"/>
</dbReference>
<protein>
    <recommendedName>
        <fullName evidence="6">RING-CH-type domain-containing protein</fullName>
    </recommendedName>
</protein>
<dbReference type="InterPro" id="IPR022143">
    <property type="entry name" value="DUF3675"/>
</dbReference>
<reference evidence="7" key="1">
    <citation type="journal article" date="2021" name="Nat. Commun.">
        <title>Genomic analyses provide insights into spinach domestication and the genetic basis of agronomic traits.</title>
        <authorList>
            <person name="Cai X."/>
            <person name="Sun X."/>
            <person name="Xu C."/>
            <person name="Sun H."/>
            <person name="Wang X."/>
            <person name="Ge C."/>
            <person name="Zhang Z."/>
            <person name="Wang Q."/>
            <person name="Fei Z."/>
            <person name="Jiao C."/>
            <person name="Wang Q."/>
        </authorList>
    </citation>
    <scope>NUCLEOTIDE SEQUENCE [LARGE SCALE GENOMIC DNA]</scope>
    <source>
        <strain evidence="7">cv. Varoflay</strain>
    </source>
</reference>
<dbReference type="GO" id="GO:0004842">
    <property type="term" value="F:ubiquitin-protein transferase activity"/>
    <property type="evidence" value="ECO:0000318"/>
    <property type="project" value="GO_Central"/>
</dbReference>
<keyword evidence="7" id="KW-1185">Reference proteome</keyword>
<dbReference type="Proteomes" id="UP000813463">
    <property type="component" value="Chromosome 1"/>
</dbReference>
<dbReference type="InterPro" id="IPR013083">
    <property type="entry name" value="Znf_RING/FYVE/PHD"/>
</dbReference>
<dbReference type="RefSeq" id="XP_021842967.1">
    <property type="nucleotide sequence ID" value="XM_021987275.2"/>
</dbReference>
<dbReference type="Gene3D" id="3.30.40.10">
    <property type="entry name" value="Zinc/RING finger domain, C3HC4 (zinc finger)"/>
    <property type="match status" value="1"/>
</dbReference>
<feature type="transmembrane region" description="Helical" evidence="5">
    <location>
        <begin position="210"/>
        <end position="234"/>
    </location>
</feature>
<evidence type="ECO:0000259" key="6">
    <source>
        <dbReference type="PROSITE" id="PS51292"/>
    </source>
</evidence>
<dbReference type="SMART" id="SM00744">
    <property type="entry name" value="RINGv"/>
    <property type="match status" value="1"/>
</dbReference>
<feature type="domain" description="RING-CH-type" evidence="6">
    <location>
        <begin position="57"/>
        <end position="117"/>
    </location>
</feature>
<dbReference type="GO" id="GO:0016567">
    <property type="term" value="P:protein ubiquitination"/>
    <property type="evidence" value="ECO:0000318"/>
    <property type="project" value="GO_Central"/>
</dbReference>
<keyword evidence="3" id="KW-0862">Zinc</keyword>
<dbReference type="Pfam" id="PF12906">
    <property type="entry name" value="RINGv"/>
    <property type="match status" value="1"/>
</dbReference>
<evidence type="ECO:0000313" key="8">
    <source>
        <dbReference type="RefSeq" id="XP_021842967.1"/>
    </source>
</evidence>
<feature type="transmembrane region" description="Helical" evidence="5">
    <location>
        <begin position="179"/>
        <end position="198"/>
    </location>
</feature>
<evidence type="ECO:0000256" key="3">
    <source>
        <dbReference type="ARBA" id="ARBA00022833"/>
    </source>
</evidence>
<proteinExistence type="predicted"/>
<keyword evidence="5" id="KW-0472">Membrane</keyword>
<evidence type="ECO:0000256" key="5">
    <source>
        <dbReference type="SAM" id="Phobius"/>
    </source>
</evidence>
<accession>A0A9R0I519</accession>
<dbReference type="AlphaFoldDB" id="A0A9R0I519"/>
<dbReference type="InterPro" id="IPR033275">
    <property type="entry name" value="MARCH-like"/>
</dbReference>
<dbReference type="PANTHER" id="PTHR23012">
    <property type="entry name" value="RING/FYVE/PHD ZINC FINGER DOMAIN-CONTAINING"/>
    <property type="match status" value="1"/>
</dbReference>
<keyword evidence="5" id="KW-0812">Transmembrane</keyword>
<dbReference type="PROSITE" id="PS51292">
    <property type="entry name" value="ZF_RING_CH"/>
    <property type="match status" value="1"/>
</dbReference>
<keyword evidence="1" id="KW-0479">Metal-binding</keyword>
<organism evidence="7 8">
    <name type="scientific">Spinacia oleracea</name>
    <name type="common">Spinach</name>
    <dbReference type="NCBI Taxonomy" id="3562"/>
    <lineage>
        <taxon>Eukaryota</taxon>
        <taxon>Viridiplantae</taxon>
        <taxon>Streptophyta</taxon>
        <taxon>Embryophyta</taxon>
        <taxon>Tracheophyta</taxon>
        <taxon>Spermatophyta</taxon>
        <taxon>Magnoliopsida</taxon>
        <taxon>eudicotyledons</taxon>
        <taxon>Gunneridae</taxon>
        <taxon>Pentapetalae</taxon>
        <taxon>Caryophyllales</taxon>
        <taxon>Chenopodiaceae</taxon>
        <taxon>Chenopodioideae</taxon>
        <taxon>Anserineae</taxon>
        <taxon>Spinacia</taxon>
    </lineage>
</organism>
<keyword evidence="5" id="KW-1133">Transmembrane helix</keyword>
<dbReference type="FunFam" id="3.30.40.10:FF:000146">
    <property type="entry name" value="RING/FYVE/PHD zinc finger protein"/>
    <property type="match status" value="1"/>
</dbReference>